<organism evidence="5 6">
    <name type="scientific">Drosophila yakuba</name>
    <name type="common">Fruit fly</name>
    <dbReference type="NCBI Taxonomy" id="7245"/>
    <lineage>
        <taxon>Eukaryota</taxon>
        <taxon>Metazoa</taxon>
        <taxon>Ecdysozoa</taxon>
        <taxon>Arthropoda</taxon>
        <taxon>Hexapoda</taxon>
        <taxon>Insecta</taxon>
        <taxon>Pterygota</taxon>
        <taxon>Neoptera</taxon>
        <taxon>Endopterygota</taxon>
        <taxon>Diptera</taxon>
        <taxon>Brachycera</taxon>
        <taxon>Muscomorpha</taxon>
        <taxon>Ephydroidea</taxon>
        <taxon>Drosophilidae</taxon>
        <taxon>Drosophila</taxon>
        <taxon>Sophophora</taxon>
    </lineage>
</organism>
<keyword evidence="6" id="KW-1185">Reference proteome</keyword>
<dbReference type="AlphaFoldDB" id="A0A0R1E0N3"/>
<reference evidence="5 6" key="1">
    <citation type="journal article" date="2007" name="Nature">
        <title>Evolution of genes and genomes on the Drosophila phylogeny.</title>
        <authorList>
            <consortium name="Drosophila 12 Genomes Consortium"/>
            <person name="Clark A.G."/>
            <person name="Eisen M.B."/>
            <person name="Smith D.R."/>
            <person name="Bergman C.M."/>
            <person name="Oliver B."/>
            <person name="Markow T.A."/>
            <person name="Kaufman T.C."/>
            <person name="Kellis M."/>
            <person name="Gelbart W."/>
            <person name="Iyer V.N."/>
            <person name="Pollard D.A."/>
            <person name="Sackton T.B."/>
            <person name="Larracuente A.M."/>
            <person name="Singh N.D."/>
            <person name="Abad J.P."/>
            <person name="Abt D.N."/>
            <person name="Adryan B."/>
            <person name="Aguade M."/>
            <person name="Akashi H."/>
            <person name="Anderson W.W."/>
            <person name="Aquadro C.F."/>
            <person name="Ardell D.H."/>
            <person name="Arguello R."/>
            <person name="Artieri C.G."/>
            <person name="Barbash D.A."/>
            <person name="Barker D."/>
            <person name="Barsanti P."/>
            <person name="Batterham P."/>
            <person name="Batzoglou S."/>
            <person name="Begun D."/>
            <person name="Bhutkar A."/>
            <person name="Blanco E."/>
            <person name="Bosak S.A."/>
            <person name="Bradley R.K."/>
            <person name="Brand A.D."/>
            <person name="Brent M.R."/>
            <person name="Brooks A.N."/>
            <person name="Brown R.H."/>
            <person name="Butlin R.K."/>
            <person name="Caggese C."/>
            <person name="Calvi B.R."/>
            <person name="Bernardo de Carvalho A."/>
            <person name="Caspi A."/>
            <person name="Castrezana S."/>
            <person name="Celniker S.E."/>
            <person name="Chang J.L."/>
            <person name="Chapple C."/>
            <person name="Chatterji S."/>
            <person name="Chinwalla A."/>
            <person name="Civetta A."/>
            <person name="Clifton S.W."/>
            <person name="Comeron J.M."/>
            <person name="Costello J.C."/>
            <person name="Coyne J.A."/>
            <person name="Daub J."/>
            <person name="David R.G."/>
            <person name="Delcher A.L."/>
            <person name="Delehaunty K."/>
            <person name="Do C.B."/>
            <person name="Ebling H."/>
            <person name="Edwards K."/>
            <person name="Eickbush T."/>
            <person name="Evans J.D."/>
            <person name="Filipski A."/>
            <person name="Findeiss S."/>
            <person name="Freyhult E."/>
            <person name="Fulton L."/>
            <person name="Fulton R."/>
            <person name="Garcia A.C."/>
            <person name="Gardiner A."/>
            <person name="Garfield D.A."/>
            <person name="Garvin B.E."/>
            <person name="Gibson G."/>
            <person name="Gilbert D."/>
            <person name="Gnerre S."/>
            <person name="Godfrey J."/>
            <person name="Good R."/>
            <person name="Gotea V."/>
            <person name="Gravely B."/>
            <person name="Greenberg A.J."/>
            <person name="Griffiths-Jones S."/>
            <person name="Gross S."/>
            <person name="Guigo R."/>
            <person name="Gustafson E.A."/>
            <person name="Haerty W."/>
            <person name="Hahn M.W."/>
            <person name="Halligan D.L."/>
            <person name="Halpern A.L."/>
            <person name="Halter G.M."/>
            <person name="Han M.V."/>
            <person name="Heger A."/>
            <person name="Hillier L."/>
            <person name="Hinrichs A.S."/>
            <person name="Holmes I."/>
            <person name="Hoskins R.A."/>
            <person name="Hubisz M.J."/>
            <person name="Hultmark D."/>
            <person name="Huntley M.A."/>
            <person name="Jaffe D.B."/>
            <person name="Jagadeeshan S."/>
            <person name="Jeck W.R."/>
            <person name="Johnson J."/>
            <person name="Jones C.D."/>
            <person name="Jordan W.C."/>
            <person name="Karpen G.H."/>
            <person name="Kataoka E."/>
            <person name="Keightley P.D."/>
            <person name="Kheradpour P."/>
            <person name="Kirkness E.F."/>
            <person name="Koerich L.B."/>
            <person name="Kristiansen K."/>
            <person name="Kudrna D."/>
            <person name="Kulathinal R.J."/>
            <person name="Kumar S."/>
            <person name="Kwok R."/>
            <person name="Lander E."/>
            <person name="Langley C.H."/>
            <person name="Lapoint R."/>
            <person name="Lazzaro B.P."/>
            <person name="Lee S.J."/>
            <person name="Levesque L."/>
            <person name="Li R."/>
            <person name="Lin C.F."/>
            <person name="Lin M.F."/>
            <person name="Lindblad-Toh K."/>
            <person name="Llopart A."/>
            <person name="Long M."/>
            <person name="Low L."/>
            <person name="Lozovsky E."/>
            <person name="Lu J."/>
            <person name="Luo M."/>
            <person name="Machado C.A."/>
            <person name="Makalowski W."/>
            <person name="Marzo M."/>
            <person name="Matsuda M."/>
            <person name="Matzkin L."/>
            <person name="McAllister B."/>
            <person name="McBride C.S."/>
            <person name="McKernan B."/>
            <person name="McKernan K."/>
            <person name="Mendez-Lago M."/>
            <person name="Minx P."/>
            <person name="Mollenhauer M.U."/>
            <person name="Montooth K."/>
            <person name="Mount S.M."/>
            <person name="Mu X."/>
            <person name="Myers E."/>
            <person name="Negre B."/>
            <person name="Newfeld S."/>
            <person name="Nielsen R."/>
            <person name="Noor M.A."/>
            <person name="O'Grady P."/>
            <person name="Pachter L."/>
            <person name="Papaceit M."/>
            <person name="Parisi M.J."/>
            <person name="Parisi M."/>
            <person name="Parts L."/>
            <person name="Pedersen J.S."/>
            <person name="Pesole G."/>
            <person name="Phillippy A.M."/>
            <person name="Ponting C.P."/>
            <person name="Pop M."/>
            <person name="Porcelli D."/>
            <person name="Powell J.R."/>
            <person name="Prohaska S."/>
            <person name="Pruitt K."/>
            <person name="Puig M."/>
            <person name="Quesneville H."/>
            <person name="Ram K.R."/>
            <person name="Rand D."/>
            <person name="Rasmussen M.D."/>
            <person name="Reed L.K."/>
            <person name="Reenan R."/>
            <person name="Reily A."/>
            <person name="Remington K.A."/>
            <person name="Rieger T.T."/>
            <person name="Ritchie M.G."/>
            <person name="Robin C."/>
            <person name="Rogers Y.H."/>
            <person name="Rohde C."/>
            <person name="Rozas J."/>
            <person name="Rubenfield M.J."/>
            <person name="Ruiz A."/>
            <person name="Russo S."/>
            <person name="Salzberg S.L."/>
            <person name="Sanchez-Gracia A."/>
            <person name="Saranga D.J."/>
            <person name="Sato H."/>
            <person name="Schaeffer S.W."/>
            <person name="Schatz M.C."/>
            <person name="Schlenke T."/>
            <person name="Schwartz R."/>
            <person name="Segarra C."/>
            <person name="Singh R.S."/>
            <person name="Sirot L."/>
            <person name="Sirota M."/>
            <person name="Sisneros N.B."/>
            <person name="Smith C.D."/>
            <person name="Smith T.F."/>
            <person name="Spieth J."/>
            <person name="Stage D.E."/>
            <person name="Stark A."/>
            <person name="Stephan W."/>
            <person name="Strausberg R.L."/>
            <person name="Strempel S."/>
            <person name="Sturgill D."/>
            <person name="Sutton G."/>
            <person name="Sutton G.G."/>
            <person name="Tao W."/>
            <person name="Teichmann S."/>
            <person name="Tobari Y.N."/>
            <person name="Tomimura Y."/>
            <person name="Tsolas J.M."/>
            <person name="Valente V.L."/>
            <person name="Venter E."/>
            <person name="Venter J.C."/>
            <person name="Vicario S."/>
            <person name="Vieira F.G."/>
            <person name="Vilella A.J."/>
            <person name="Villasante A."/>
            <person name="Walenz B."/>
            <person name="Wang J."/>
            <person name="Wasserman M."/>
            <person name="Watts T."/>
            <person name="Wilson D."/>
            <person name="Wilson R.K."/>
            <person name="Wing R.A."/>
            <person name="Wolfner M.F."/>
            <person name="Wong A."/>
            <person name="Wong G.K."/>
            <person name="Wu C.I."/>
            <person name="Wu G."/>
            <person name="Yamamoto D."/>
            <person name="Yang H.P."/>
            <person name="Yang S.P."/>
            <person name="Yorke J.A."/>
            <person name="Yoshida K."/>
            <person name="Zdobnov E."/>
            <person name="Zhang P."/>
            <person name="Zhang Y."/>
            <person name="Zimin A.V."/>
            <person name="Baldwin J."/>
            <person name="Abdouelleil A."/>
            <person name="Abdulkadir J."/>
            <person name="Abebe A."/>
            <person name="Abera B."/>
            <person name="Abreu J."/>
            <person name="Acer S.C."/>
            <person name="Aftuck L."/>
            <person name="Alexander A."/>
            <person name="An P."/>
            <person name="Anderson E."/>
            <person name="Anderson S."/>
            <person name="Arachi H."/>
            <person name="Azer M."/>
            <person name="Bachantsang P."/>
            <person name="Barry A."/>
            <person name="Bayul T."/>
            <person name="Berlin A."/>
            <person name="Bessette D."/>
            <person name="Bloom T."/>
            <person name="Blye J."/>
            <person name="Boguslavskiy L."/>
            <person name="Bonnet C."/>
            <person name="Boukhgalter B."/>
            <person name="Bourzgui I."/>
            <person name="Brown A."/>
            <person name="Cahill P."/>
            <person name="Channer S."/>
            <person name="Cheshatsang Y."/>
            <person name="Chuda L."/>
            <person name="Citroen M."/>
            <person name="Collymore A."/>
            <person name="Cooke P."/>
            <person name="Costello M."/>
            <person name="D'Aco K."/>
            <person name="Daza R."/>
            <person name="De Haan G."/>
            <person name="DeGray S."/>
            <person name="DeMaso C."/>
            <person name="Dhargay N."/>
            <person name="Dooley K."/>
            <person name="Dooley E."/>
            <person name="Doricent M."/>
            <person name="Dorje P."/>
            <person name="Dorjee K."/>
            <person name="Dupes A."/>
            <person name="Elong R."/>
            <person name="Falk J."/>
            <person name="Farina A."/>
            <person name="Faro S."/>
            <person name="Ferguson D."/>
            <person name="Fisher S."/>
            <person name="Foley C.D."/>
            <person name="Franke A."/>
            <person name="Friedrich D."/>
            <person name="Gadbois L."/>
            <person name="Gearin G."/>
            <person name="Gearin C.R."/>
            <person name="Giannoukos G."/>
            <person name="Goode T."/>
            <person name="Graham J."/>
            <person name="Grandbois E."/>
            <person name="Grewal S."/>
            <person name="Gyaltsen K."/>
            <person name="Hafez N."/>
            <person name="Hagos B."/>
            <person name="Hall J."/>
            <person name="Henson C."/>
            <person name="Hollinger A."/>
            <person name="Honan T."/>
            <person name="Huard M.D."/>
            <person name="Hughes L."/>
            <person name="Hurhula B."/>
            <person name="Husby M.E."/>
            <person name="Kamat A."/>
            <person name="Kanga B."/>
            <person name="Kashin S."/>
            <person name="Khazanovich D."/>
            <person name="Kisner P."/>
            <person name="Lance K."/>
            <person name="Lara M."/>
            <person name="Lee W."/>
            <person name="Lennon N."/>
            <person name="Letendre F."/>
            <person name="LeVine R."/>
            <person name="Lipovsky A."/>
            <person name="Liu X."/>
            <person name="Liu J."/>
            <person name="Liu S."/>
            <person name="Lokyitsang T."/>
            <person name="Lokyitsang Y."/>
            <person name="Lubonja R."/>
            <person name="Lui A."/>
            <person name="MacDonald P."/>
            <person name="Magnisalis V."/>
            <person name="Maru K."/>
            <person name="Matthews C."/>
            <person name="McCusker W."/>
            <person name="McDonough S."/>
            <person name="Mehta T."/>
            <person name="Meldrim J."/>
            <person name="Meneus L."/>
            <person name="Mihai O."/>
            <person name="Mihalev A."/>
            <person name="Mihova T."/>
            <person name="Mittelman R."/>
            <person name="Mlenga V."/>
            <person name="Montmayeur A."/>
            <person name="Mulrain L."/>
            <person name="Navidi A."/>
            <person name="Naylor J."/>
            <person name="Negash T."/>
            <person name="Nguyen T."/>
            <person name="Nguyen N."/>
            <person name="Nicol R."/>
            <person name="Norbu C."/>
            <person name="Norbu N."/>
            <person name="Novod N."/>
            <person name="O'Neill B."/>
            <person name="Osman S."/>
            <person name="Markiewicz E."/>
            <person name="Oyono O.L."/>
            <person name="Patti C."/>
            <person name="Phunkhang P."/>
            <person name="Pierre F."/>
            <person name="Priest M."/>
            <person name="Raghuraman S."/>
            <person name="Rege F."/>
            <person name="Reyes R."/>
            <person name="Rise C."/>
            <person name="Rogov P."/>
            <person name="Ross K."/>
            <person name="Ryan E."/>
            <person name="Settipalli S."/>
            <person name="Shea T."/>
            <person name="Sherpa N."/>
            <person name="Shi L."/>
            <person name="Shih D."/>
            <person name="Sparrow T."/>
            <person name="Spaulding J."/>
            <person name="Stalker J."/>
            <person name="Stange-Thomann N."/>
            <person name="Stavropoulos S."/>
            <person name="Stone C."/>
            <person name="Strader C."/>
            <person name="Tesfaye S."/>
            <person name="Thomson T."/>
            <person name="Thoulutsang Y."/>
            <person name="Thoulutsang D."/>
            <person name="Topham K."/>
            <person name="Topping I."/>
            <person name="Tsamla T."/>
            <person name="Vassiliev H."/>
            <person name="Vo A."/>
            <person name="Wangchuk T."/>
            <person name="Wangdi T."/>
            <person name="Weiand M."/>
            <person name="Wilkinson J."/>
            <person name="Wilson A."/>
            <person name="Yadav S."/>
            <person name="Young G."/>
            <person name="Yu Q."/>
            <person name="Zembek L."/>
            <person name="Zhong D."/>
            <person name="Zimmer A."/>
            <person name="Zwirko Z."/>
            <person name="Jaffe D.B."/>
            <person name="Alvarez P."/>
            <person name="Brockman W."/>
            <person name="Butler J."/>
            <person name="Chin C."/>
            <person name="Gnerre S."/>
            <person name="Grabherr M."/>
            <person name="Kleber M."/>
            <person name="Mauceli E."/>
            <person name="MacCallum I."/>
        </authorList>
    </citation>
    <scope>NUCLEOTIDE SEQUENCE [LARGE SCALE GENOMIC DNA]</scope>
    <source>
        <strain evidence="6">Tai18E2 / Tucson 14021-0261.01</strain>
    </source>
</reference>
<dbReference type="GO" id="GO:0005524">
    <property type="term" value="F:ATP binding"/>
    <property type="evidence" value="ECO:0007669"/>
    <property type="project" value="InterPro"/>
</dbReference>
<dbReference type="InterPro" id="IPR000850">
    <property type="entry name" value="Adenylat/UMP-CMP_kin"/>
</dbReference>
<dbReference type="EMBL" id="CM000159">
    <property type="protein sequence ID" value="KRK01731.1"/>
    <property type="molecule type" value="Genomic_DNA"/>
</dbReference>
<dbReference type="KEGG" id="dya:Dyak_GE28978"/>
<evidence type="ECO:0000256" key="4">
    <source>
        <dbReference type="RuleBase" id="RU003330"/>
    </source>
</evidence>
<protein>
    <recommendedName>
        <fullName evidence="7">Adenylate kinase</fullName>
    </recommendedName>
</protein>
<dbReference type="Pfam" id="PF00406">
    <property type="entry name" value="ADK"/>
    <property type="match status" value="1"/>
</dbReference>
<evidence type="ECO:0000313" key="6">
    <source>
        <dbReference type="Proteomes" id="UP000002282"/>
    </source>
</evidence>
<dbReference type="InterPro" id="IPR027417">
    <property type="entry name" value="P-loop_NTPase"/>
</dbReference>
<accession>A0A0R1E0N3</accession>
<dbReference type="Proteomes" id="UP000002282">
    <property type="component" value="Chromosome 3L"/>
</dbReference>
<name>A0A0R1E0N3_DROYA</name>
<dbReference type="GO" id="GO:0006139">
    <property type="term" value="P:nucleobase-containing compound metabolic process"/>
    <property type="evidence" value="ECO:0007669"/>
    <property type="project" value="InterPro"/>
</dbReference>
<gene>
    <name evidence="5" type="primary">Dyak\GE28978</name>
    <name evidence="5" type="synonym">GE28978</name>
    <name evidence="5" type="ORF">Dyak_GE28978</name>
</gene>
<keyword evidence="1 4" id="KW-0808">Transferase</keyword>
<dbReference type="OrthoDB" id="408683at2759"/>
<dbReference type="SUPFAM" id="SSF52540">
    <property type="entry name" value="P-loop containing nucleoside triphosphate hydrolases"/>
    <property type="match status" value="1"/>
</dbReference>
<reference evidence="5 6" key="2">
    <citation type="journal article" date="2007" name="PLoS Biol.">
        <title>Principles of genome evolution in the Drosophila melanogaster species group.</title>
        <authorList>
            <person name="Ranz J.M."/>
            <person name="Maurin D."/>
            <person name="Chan Y.S."/>
            <person name="von Grotthuss M."/>
            <person name="Hillier L.W."/>
            <person name="Roote J."/>
            <person name="Ashburner M."/>
            <person name="Bergman C.M."/>
        </authorList>
    </citation>
    <scope>NUCLEOTIDE SEQUENCE [LARGE SCALE GENOMIC DNA]</scope>
    <source>
        <strain evidence="6">Tai18E2 / Tucson 14021-0261.01</strain>
    </source>
</reference>
<sequence length="186" mass="20124">MEAPMVWIMGGPGSGKGTQAQKIEKQYGFKHIDPAALIETEIASKSAAGNSFAELVSAGSPIPLPQIVPLIEKQLMSHRGALKGFVIDGYPADLKEAEILENGFGTPQLIIALDLDQEAGSTRSSSSPTARPSLPMYIESSKAVLKKYSQNTLKIDATQEPDVMFQEIKLNMDKIVQGQQRVEIAR</sequence>
<evidence type="ECO:0000256" key="3">
    <source>
        <dbReference type="ARBA" id="ARBA00022777"/>
    </source>
</evidence>
<dbReference type="Gene3D" id="3.40.50.300">
    <property type="entry name" value="P-loop containing nucleotide triphosphate hydrolases"/>
    <property type="match status" value="1"/>
</dbReference>
<keyword evidence="2" id="KW-0547">Nucleotide-binding</keyword>
<dbReference type="SMR" id="A0A0R1E0N3"/>
<dbReference type="CDD" id="cd01428">
    <property type="entry name" value="ADK"/>
    <property type="match status" value="1"/>
</dbReference>
<dbReference type="GO" id="GO:0019205">
    <property type="term" value="F:nucleobase-containing compound kinase activity"/>
    <property type="evidence" value="ECO:0007669"/>
    <property type="project" value="InterPro"/>
</dbReference>
<dbReference type="PRINTS" id="PR00094">
    <property type="entry name" value="ADENYLTKNASE"/>
</dbReference>
<comment type="similarity">
    <text evidence="4">Belongs to the adenylate kinase family.</text>
</comment>
<evidence type="ECO:0000256" key="1">
    <source>
        <dbReference type="ARBA" id="ARBA00022679"/>
    </source>
</evidence>
<evidence type="ECO:0008006" key="7">
    <source>
        <dbReference type="Google" id="ProtNLM"/>
    </source>
</evidence>
<dbReference type="PANTHER" id="PTHR23359">
    <property type="entry name" value="NUCLEOTIDE KINASE"/>
    <property type="match status" value="1"/>
</dbReference>
<evidence type="ECO:0000256" key="2">
    <source>
        <dbReference type="ARBA" id="ARBA00022741"/>
    </source>
</evidence>
<evidence type="ECO:0000313" key="5">
    <source>
        <dbReference type="EMBL" id="KRK01731.1"/>
    </source>
</evidence>
<keyword evidence="3 4" id="KW-0418">Kinase</keyword>
<proteinExistence type="inferred from homology"/>